<dbReference type="GO" id="GO:0004497">
    <property type="term" value="F:monooxygenase activity"/>
    <property type="evidence" value="ECO:0007669"/>
    <property type="project" value="UniProtKB-KW"/>
</dbReference>
<dbReference type="Gene3D" id="1.10.630.10">
    <property type="entry name" value="Cytochrome P450"/>
    <property type="match status" value="1"/>
</dbReference>
<dbReference type="Proteomes" id="UP000008066">
    <property type="component" value="Unassembled WGS sequence"/>
</dbReference>
<keyword evidence="5 7" id="KW-0503">Monooxygenase</keyword>
<dbReference type="eggNOG" id="KOG0684">
    <property type="taxonomic scope" value="Eukaryota"/>
</dbReference>
<dbReference type="GO" id="GO:0016705">
    <property type="term" value="F:oxidoreductase activity, acting on paired donors, with incorporation or reduction of molecular oxygen"/>
    <property type="evidence" value="ECO:0007669"/>
    <property type="project" value="InterPro"/>
</dbReference>
<dbReference type="GO" id="GO:0020037">
    <property type="term" value="F:heme binding"/>
    <property type="evidence" value="ECO:0007669"/>
    <property type="project" value="InterPro"/>
</dbReference>
<keyword evidence="7" id="KW-0560">Oxidoreductase</keyword>
<dbReference type="HOGENOM" id="CLU_018012_4_2_1"/>
<keyword evidence="6 7" id="KW-0349">Heme</keyword>
<dbReference type="Pfam" id="PF00067">
    <property type="entry name" value="p450"/>
    <property type="match status" value="1"/>
</dbReference>
<evidence type="ECO:0000256" key="7">
    <source>
        <dbReference type="RuleBase" id="RU000461"/>
    </source>
</evidence>
<dbReference type="GO" id="GO:0005506">
    <property type="term" value="F:iron ion binding"/>
    <property type="evidence" value="ECO:0007669"/>
    <property type="project" value="InterPro"/>
</dbReference>
<proteinExistence type="inferred from homology"/>
<evidence type="ECO:0000256" key="5">
    <source>
        <dbReference type="ARBA" id="ARBA00023033"/>
    </source>
</evidence>
<evidence type="ECO:0000256" key="3">
    <source>
        <dbReference type="ARBA" id="ARBA00022723"/>
    </source>
</evidence>
<dbReference type="InterPro" id="IPR053007">
    <property type="entry name" value="CYP450_monoxygenase_sec-met"/>
</dbReference>
<dbReference type="CDD" id="cd11040">
    <property type="entry name" value="CYP7_CYP8-like"/>
    <property type="match status" value="1"/>
</dbReference>
<sequence length="501" mass="55777">MLTIVVAIPLAVLVRHLISPAYDPREPPVIKPKIPLIGHIISIATEASGYYQRLFKKYRLPICTLPVLNYKIYVINSPALIAAAQRSKTLSFEVFIRHFFINVIGVPQRESAKFADPKWLATVSKPLAAGLSGESLREIAAVGLGGIARELNAVTGEKGVRIGDVEGWLTDMLSRVIMRALYGEKNPLSVEVHRSIWEFDKKIFLIALGLAPKLFARKALAARDEIQKVLAPFYLNRLDEGEDVSAYVRNRAATKRATGTPSEDLAATEFDVAWASVTNTTPTMIWTFVSIFSRPDVVERIRTEVLSVTTIDNNTATIDYSRLQEQPFLNACWQEILRLYNDGQGTRFVIEDTVLRDADGQEYLLKKGAVALWTVGVSHLNDDIWGADAHEFRPERWLGLSPAEEKKQKGAMFPFGGGKHLCPGRMFAAIEIIGFVGAVALAFEVEDVTVPEMLTPYPGAGVRRWKWGPGGPGEVRLRRRKGWETMEIKFSTEGGIWDNSK</sequence>
<comment type="similarity">
    <text evidence="2 7">Belongs to the cytochrome P450 family.</text>
</comment>
<feature type="binding site" description="axial binding residue" evidence="6">
    <location>
        <position position="422"/>
    </location>
    <ligand>
        <name>heme</name>
        <dbReference type="ChEBI" id="CHEBI:30413"/>
    </ligand>
    <ligandPart>
        <name>Fe</name>
        <dbReference type="ChEBI" id="CHEBI:18248"/>
    </ligandPart>
</feature>
<dbReference type="InterPro" id="IPR001128">
    <property type="entry name" value="Cyt_P450"/>
</dbReference>
<name>G0S6U0_CHATD</name>
<reference evidence="9 10" key="1">
    <citation type="journal article" date="2011" name="Cell">
        <title>Insight into structure and assembly of the nuclear pore complex by utilizing the genome of a eukaryotic thermophile.</title>
        <authorList>
            <person name="Amlacher S."/>
            <person name="Sarges P."/>
            <person name="Flemming D."/>
            <person name="van Noort V."/>
            <person name="Kunze R."/>
            <person name="Devos D.P."/>
            <person name="Arumugam M."/>
            <person name="Bork P."/>
            <person name="Hurt E."/>
        </authorList>
    </citation>
    <scope>NUCLEOTIDE SEQUENCE [LARGE SCALE GENOMIC DNA]</scope>
    <source>
        <strain evidence="10">DSM 1495 / CBS 144.50 / IMI 039719</strain>
    </source>
</reference>
<dbReference type="InterPro" id="IPR002403">
    <property type="entry name" value="Cyt_P450_E_grp-IV"/>
</dbReference>
<dbReference type="InterPro" id="IPR017972">
    <property type="entry name" value="Cyt_P450_CS"/>
</dbReference>
<evidence type="ECO:0000256" key="8">
    <source>
        <dbReference type="SAM" id="SignalP"/>
    </source>
</evidence>
<dbReference type="OrthoDB" id="1470350at2759"/>
<dbReference type="AlphaFoldDB" id="G0S6U0"/>
<evidence type="ECO:0000256" key="1">
    <source>
        <dbReference type="ARBA" id="ARBA00001971"/>
    </source>
</evidence>
<dbReference type="PANTHER" id="PTHR47582:SF1">
    <property type="entry name" value="P450, PUTATIVE (EUROFUNG)-RELATED"/>
    <property type="match status" value="1"/>
</dbReference>
<dbReference type="PANTHER" id="PTHR47582">
    <property type="entry name" value="P450, PUTATIVE (EUROFUNG)-RELATED"/>
    <property type="match status" value="1"/>
</dbReference>
<dbReference type="SUPFAM" id="SSF48264">
    <property type="entry name" value="Cytochrome P450"/>
    <property type="match status" value="1"/>
</dbReference>
<dbReference type="OMA" id="YLMACYR"/>
<comment type="cofactor">
    <cofactor evidence="1 6">
        <name>heme</name>
        <dbReference type="ChEBI" id="CHEBI:30413"/>
    </cofactor>
</comment>
<dbReference type="RefSeq" id="XP_006693144.1">
    <property type="nucleotide sequence ID" value="XM_006693081.1"/>
</dbReference>
<evidence type="ECO:0000313" key="9">
    <source>
        <dbReference type="EMBL" id="EGS20848.1"/>
    </source>
</evidence>
<gene>
    <name evidence="9" type="ORF">CTHT_0026860</name>
</gene>
<feature type="signal peptide" evidence="8">
    <location>
        <begin position="1"/>
        <end position="16"/>
    </location>
</feature>
<keyword evidence="3 6" id="KW-0479">Metal-binding</keyword>
<keyword evidence="4 6" id="KW-0408">Iron</keyword>
<dbReference type="PROSITE" id="PS00086">
    <property type="entry name" value="CYTOCHROME_P450"/>
    <property type="match status" value="1"/>
</dbReference>
<accession>G0S6U0</accession>
<evidence type="ECO:0000256" key="4">
    <source>
        <dbReference type="ARBA" id="ARBA00023004"/>
    </source>
</evidence>
<evidence type="ECO:0000313" key="10">
    <source>
        <dbReference type="Proteomes" id="UP000008066"/>
    </source>
</evidence>
<evidence type="ECO:0000256" key="6">
    <source>
        <dbReference type="PIRSR" id="PIRSR602403-1"/>
    </source>
</evidence>
<dbReference type="PRINTS" id="PR00465">
    <property type="entry name" value="EP450IV"/>
</dbReference>
<protein>
    <submittedName>
        <fullName evidence="9">Monooxygenase-like protein</fullName>
    </submittedName>
</protein>
<dbReference type="GeneID" id="18256724"/>
<feature type="chain" id="PRO_5003408866" evidence="8">
    <location>
        <begin position="17"/>
        <end position="501"/>
    </location>
</feature>
<keyword evidence="8" id="KW-0732">Signal</keyword>
<dbReference type="InterPro" id="IPR036396">
    <property type="entry name" value="Cyt_P450_sf"/>
</dbReference>
<dbReference type="EMBL" id="GL988041">
    <property type="protein sequence ID" value="EGS20848.1"/>
    <property type="molecule type" value="Genomic_DNA"/>
</dbReference>
<keyword evidence="10" id="KW-1185">Reference proteome</keyword>
<organism evidence="10">
    <name type="scientific">Chaetomium thermophilum (strain DSM 1495 / CBS 144.50 / IMI 039719)</name>
    <name type="common">Thermochaetoides thermophila</name>
    <dbReference type="NCBI Taxonomy" id="759272"/>
    <lineage>
        <taxon>Eukaryota</taxon>
        <taxon>Fungi</taxon>
        <taxon>Dikarya</taxon>
        <taxon>Ascomycota</taxon>
        <taxon>Pezizomycotina</taxon>
        <taxon>Sordariomycetes</taxon>
        <taxon>Sordariomycetidae</taxon>
        <taxon>Sordariales</taxon>
        <taxon>Chaetomiaceae</taxon>
        <taxon>Thermochaetoides</taxon>
    </lineage>
</organism>
<dbReference type="STRING" id="759272.G0S6U0"/>
<evidence type="ECO:0000256" key="2">
    <source>
        <dbReference type="ARBA" id="ARBA00010617"/>
    </source>
</evidence>
<dbReference type="KEGG" id="cthr:CTHT_0026860"/>